<dbReference type="InterPro" id="IPR004326">
    <property type="entry name" value="Mlo"/>
</dbReference>
<dbReference type="GO" id="GO:0006952">
    <property type="term" value="P:defense response"/>
    <property type="evidence" value="ECO:0007669"/>
    <property type="project" value="UniProtKB-KW"/>
</dbReference>
<keyword evidence="11" id="KW-1185">Reference proteome</keyword>
<dbReference type="PANTHER" id="PTHR31942:SF129">
    <property type="entry name" value="MLO-LIKE PROTEIN"/>
    <property type="match status" value="1"/>
</dbReference>
<comment type="similarity">
    <text evidence="2">Belongs to the MLO family.</text>
</comment>
<proteinExistence type="inferred from homology"/>
<evidence type="ECO:0000256" key="1">
    <source>
        <dbReference type="ARBA" id="ARBA00004141"/>
    </source>
</evidence>
<evidence type="ECO:0000256" key="5">
    <source>
        <dbReference type="ARBA" id="ARBA00022989"/>
    </source>
</evidence>
<keyword evidence="6 8" id="KW-0472">Membrane</keyword>
<feature type="transmembrane region" description="Helical" evidence="8">
    <location>
        <begin position="96"/>
        <end position="117"/>
    </location>
</feature>
<evidence type="ECO:0000256" key="6">
    <source>
        <dbReference type="ARBA" id="ARBA00023136"/>
    </source>
</evidence>
<keyword evidence="9" id="KW-0732">Signal</keyword>
<dbReference type="AlphaFoldDB" id="A0A5J9U773"/>
<evidence type="ECO:0000256" key="2">
    <source>
        <dbReference type="ARBA" id="ARBA00006574"/>
    </source>
</evidence>
<evidence type="ECO:0000256" key="8">
    <source>
        <dbReference type="SAM" id="Phobius"/>
    </source>
</evidence>
<name>A0A5J9U773_9POAL</name>
<organism evidence="10 11">
    <name type="scientific">Eragrostis curvula</name>
    <name type="common">weeping love grass</name>
    <dbReference type="NCBI Taxonomy" id="38414"/>
    <lineage>
        <taxon>Eukaryota</taxon>
        <taxon>Viridiplantae</taxon>
        <taxon>Streptophyta</taxon>
        <taxon>Embryophyta</taxon>
        <taxon>Tracheophyta</taxon>
        <taxon>Spermatophyta</taxon>
        <taxon>Magnoliopsida</taxon>
        <taxon>Liliopsida</taxon>
        <taxon>Poales</taxon>
        <taxon>Poaceae</taxon>
        <taxon>PACMAD clade</taxon>
        <taxon>Chloridoideae</taxon>
        <taxon>Eragrostideae</taxon>
        <taxon>Eragrostidinae</taxon>
        <taxon>Eragrostis</taxon>
    </lineage>
</organism>
<reference evidence="10 11" key="1">
    <citation type="journal article" date="2019" name="Sci. Rep.">
        <title>A high-quality genome of Eragrostis curvula grass provides insights into Poaceae evolution and supports new strategies to enhance forage quality.</title>
        <authorList>
            <person name="Carballo J."/>
            <person name="Santos B.A.C.M."/>
            <person name="Zappacosta D."/>
            <person name="Garbus I."/>
            <person name="Selva J.P."/>
            <person name="Gallo C.A."/>
            <person name="Diaz A."/>
            <person name="Albertini E."/>
            <person name="Caccamo M."/>
            <person name="Echenique V."/>
        </authorList>
    </citation>
    <scope>NUCLEOTIDE SEQUENCE [LARGE SCALE GENOMIC DNA]</scope>
    <source>
        <strain evidence="11">cv. Victoria</strain>
        <tissue evidence="10">Leaf</tissue>
    </source>
</reference>
<keyword evidence="7" id="KW-0568">Pathogenesis-related protein</keyword>
<evidence type="ECO:0000313" key="11">
    <source>
        <dbReference type="Proteomes" id="UP000324897"/>
    </source>
</evidence>
<comment type="subcellular location">
    <subcellularLocation>
        <location evidence="1">Membrane</location>
        <topology evidence="1">Multi-pass membrane protein</topology>
    </subcellularLocation>
</comment>
<evidence type="ECO:0000256" key="7">
    <source>
        <dbReference type="ARBA" id="ARBA00023265"/>
    </source>
</evidence>
<keyword evidence="5 8" id="KW-1133">Transmembrane helix</keyword>
<dbReference type="Gramene" id="TVU19406">
    <property type="protein sequence ID" value="TVU19406"/>
    <property type="gene ID" value="EJB05_35552"/>
</dbReference>
<dbReference type="EMBL" id="RWGY01000029">
    <property type="protein sequence ID" value="TVU19406.1"/>
    <property type="molecule type" value="Genomic_DNA"/>
</dbReference>
<dbReference type="PANTHER" id="PTHR31942">
    <property type="entry name" value="MLO-LIKE PROTEIN 1"/>
    <property type="match status" value="1"/>
</dbReference>
<keyword evidence="3 8" id="KW-0812">Transmembrane</keyword>
<feature type="transmembrane region" description="Helical" evidence="8">
    <location>
        <begin position="217"/>
        <end position="240"/>
    </location>
</feature>
<comment type="caution">
    <text evidence="10">The sequence shown here is derived from an EMBL/GenBank/DDBJ whole genome shotgun (WGS) entry which is preliminary data.</text>
</comment>
<dbReference type="GO" id="GO:0016020">
    <property type="term" value="C:membrane"/>
    <property type="evidence" value="ECO:0007669"/>
    <property type="project" value="UniProtKB-SubCell"/>
</dbReference>
<evidence type="ECO:0000313" key="10">
    <source>
        <dbReference type="EMBL" id="TVU19406.1"/>
    </source>
</evidence>
<feature type="chain" id="PRO_5023817656" description="MLO-like protein" evidence="9">
    <location>
        <begin position="28"/>
        <end position="277"/>
    </location>
</feature>
<protein>
    <recommendedName>
        <fullName evidence="12">MLO-like protein</fullName>
    </recommendedName>
</protein>
<feature type="signal peptide" evidence="9">
    <location>
        <begin position="1"/>
        <end position="27"/>
    </location>
</feature>
<dbReference type="OrthoDB" id="1388414at2759"/>
<dbReference type="Proteomes" id="UP000324897">
    <property type="component" value="Chromosome 7"/>
</dbReference>
<dbReference type="Pfam" id="PF03094">
    <property type="entry name" value="Mlo"/>
    <property type="match status" value="1"/>
</dbReference>
<evidence type="ECO:0008006" key="12">
    <source>
        <dbReference type="Google" id="ProtNLM"/>
    </source>
</evidence>
<accession>A0A5J9U773</accession>
<sequence length="277" mass="31211">MLLGFISLLLTVLQETIIKICIPPSWTDNMLPCQRPVDDHAAGLGVTKASFIAAEILGGIRPGRLLSEEEAAKAQAGICQKEGKVPLLSLEALHQLHIFIFVLAVSHVFFSATTMLLGGAKIRKWKQWEDEIKQNTAENGPIKVTHVHQLEFIKERYKGIGKDSMILCWLLLLAVGTKLEHVISELAYDVAEKHIAIEGDLVVNPSDEHFWFGQPRIVLHLIHFILFQNAFELAFFFYILMGSYYKKEIFNEHVQHGVLGWAQKAKGKKCLKECNSI</sequence>
<feature type="transmembrane region" description="Helical" evidence="8">
    <location>
        <begin position="164"/>
        <end position="183"/>
    </location>
</feature>
<evidence type="ECO:0000256" key="4">
    <source>
        <dbReference type="ARBA" id="ARBA00022821"/>
    </source>
</evidence>
<keyword evidence="4" id="KW-0611">Plant defense</keyword>
<gene>
    <name evidence="10" type="ORF">EJB05_35552</name>
</gene>
<evidence type="ECO:0000256" key="9">
    <source>
        <dbReference type="SAM" id="SignalP"/>
    </source>
</evidence>
<evidence type="ECO:0000256" key="3">
    <source>
        <dbReference type="ARBA" id="ARBA00022692"/>
    </source>
</evidence>